<dbReference type="InterPro" id="IPR013164">
    <property type="entry name" value="Cadherin_N"/>
</dbReference>
<dbReference type="STRING" id="94827.A0A099ZTJ8"/>
<evidence type="ECO:0000256" key="8">
    <source>
        <dbReference type="ARBA" id="ARBA00023180"/>
    </source>
</evidence>
<comment type="subcellular location">
    <subcellularLocation>
        <location evidence="1">Membrane</location>
        <topology evidence="1">Single-pass membrane protein</topology>
    </subcellularLocation>
</comment>
<evidence type="ECO:0000256" key="4">
    <source>
        <dbReference type="ARBA" id="ARBA00022837"/>
    </source>
</evidence>
<feature type="non-terminal residue" evidence="11">
    <location>
        <position position="184"/>
    </location>
</feature>
<keyword evidence="2" id="KW-0812">Transmembrane</keyword>
<dbReference type="Gene3D" id="2.60.40.60">
    <property type="entry name" value="Cadherins"/>
    <property type="match status" value="2"/>
</dbReference>
<evidence type="ECO:0000256" key="9">
    <source>
        <dbReference type="PROSITE-ProRule" id="PRU00043"/>
    </source>
</evidence>
<evidence type="ECO:0000256" key="2">
    <source>
        <dbReference type="ARBA" id="ARBA00022692"/>
    </source>
</evidence>
<evidence type="ECO:0000259" key="10">
    <source>
        <dbReference type="PROSITE" id="PS50268"/>
    </source>
</evidence>
<dbReference type="PROSITE" id="PS00232">
    <property type="entry name" value="CADHERIN_1"/>
    <property type="match status" value="1"/>
</dbReference>
<dbReference type="GO" id="GO:0005509">
    <property type="term" value="F:calcium ion binding"/>
    <property type="evidence" value="ECO:0007669"/>
    <property type="project" value="UniProtKB-UniRule"/>
</dbReference>
<keyword evidence="4 9" id="KW-0106">Calcium</keyword>
<evidence type="ECO:0000256" key="7">
    <source>
        <dbReference type="ARBA" id="ARBA00023136"/>
    </source>
</evidence>
<dbReference type="FunFam" id="2.60.40.60:FF:000018">
    <property type="entry name" value="Protocadherin gamma c3"/>
    <property type="match status" value="1"/>
</dbReference>
<proteinExistence type="predicted"/>
<organism evidence="11 12">
    <name type="scientific">Tinamus guttatus</name>
    <name type="common">White-throated tinamou</name>
    <dbReference type="NCBI Taxonomy" id="94827"/>
    <lineage>
        <taxon>Eukaryota</taxon>
        <taxon>Metazoa</taxon>
        <taxon>Chordata</taxon>
        <taxon>Craniata</taxon>
        <taxon>Vertebrata</taxon>
        <taxon>Euteleostomi</taxon>
        <taxon>Archelosauria</taxon>
        <taxon>Archosauria</taxon>
        <taxon>Dinosauria</taxon>
        <taxon>Saurischia</taxon>
        <taxon>Theropoda</taxon>
        <taxon>Coelurosauria</taxon>
        <taxon>Aves</taxon>
        <taxon>Palaeognathae</taxon>
        <taxon>Tinamiformes</taxon>
        <taxon>Tinamidae</taxon>
        <taxon>Tinamus</taxon>
    </lineage>
</organism>
<dbReference type="InterPro" id="IPR020894">
    <property type="entry name" value="Cadherin_CS"/>
</dbReference>
<evidence type="ECO:0000256" key="1">
    <source>
        <dbReference type="ARBA" id="ARBA00004167"/>
    </source>
</evidence>
<dbReference type="CDD" id="cd11304">
    <property type="entry name" value="Cadherin_repeat"/>
    <property type="match status" value="2"/>
</dbReference>
<dbReference type="EMBL" id="KL898106">
    <property type="protein sequence ID" value="KGL85116.1"/>
    <property type="molecule type" value="Genomic_DNA"/>
</dbReference>
<keyword evidence="5" id="KW-0130">Cell adhesion</keyword>
<gene>
    <name evidence="11" type="ORF">N309_14735</name>
</gene>
<accession>A0A099ZTJ8</accession>
<protein>
    <submittedName>
        <fullName evidence="11">Protocadherin gamma-C3</fullName>
    </submittedName>
</protein>
<keyword evidence="8" id="KW-0325">Glycoprotein</keyword>
<dbReference type="SUPFAM" id="SSF49313">
    <property type="entry name" value="Cadherin-like"/>
    <property type="match status" value="2"/>
</dbReference>
<dbReference type="InterPro" id="IPR015919">
    <property type="entry name" value="Cadherin-like_sf"/>
</dbReference>
<dbReference type="GO" id="GO:0007156">
    <property type="term" value="P:homophilic cell adhesion via plasma membrane adhesion molecules"/>
    <property type="evidence" value="ECO:0007669"/>
    <property type="project" value="InterPro"/>
</dbReference>
<keyword evidence="12" id="KW-1185">Reference proteome</keyword>
<keyword evidence="3" id="KW-0677">Repeat</keyword>
<dbReference type="GO" id="GO:0005886">
    <property type="term" value="C:plasma membrane"/>
    <property type="evidence" value="ECO:0007669"/>
    <property type="project" value="InterPro"/>
</dbReference>
<dbReference type="InterPro" id="IPR002126">
    <property type="entry name" value="Cadherin-like_dom"/>
</dbReference>
<dbReference type="AlphaFoldDB" id="A0A099ZTJ8"/>
<dbReference type="PANTHER" id="PTHR24028:SF73">
    <property type="entry name" value="PROTOCADHERIN GAMMA-B3-RELATED"/>
    <property type="match status" value="1"/>
</dbReference>
<feature type="non-terminal residue" evidence="11">
    <location>
        <position position="1"/>
    </location>
</feature>
<keyword evidence="7" id="KW-0472">Membrane</keyword>
<evidence type="ECO:0000313" key="11">
    <source>
        <dbReference type="EMBL" id="KGL85116.1"/>
    </source>
</evidence>
<dbReference type="Proteomes" id="UP000053641">
    <property type="component" value="Unassembled WGS sequence"/>
</dbReference>
<evidence type="ECO:0000256" key="6">
    <source>
        <dbReference type="ARBA" id="ARBA00022989"/>
    </source>
</evidence>
<name>A0A099ZTJ8_TINGU</name>
<reference evidence="11 12" key="1">
    <citation type="submission" date="2014-06" db="EMBL/GenBank/DDBJ databases">
        <title>Genome evolution of avian class.</title>
        <authorList>
            <person name="Zhang G."/>
            <person name="Li C."/>
        </authorList>
    </citation>
    <scope>NUCLEOTIDE SEQUENCE [LARGE SCALE GENOMIC DNA]</scope>
    <source>
        <strain evidence="11">BGI_N309</strain>
    </source>
</reference>
<feature type="domain" description="Cadherin" evidence="10">
    <location>
        <begin position="12"/>
        <end position="83"/>
    </location>
</feature>
<dbReference type="Pfam" id="PF08266">
    <property type="entry name" value="Cadherin_2"/>
    <property type="match status" value="1"/>
</dbReference>
<dbReference type="PANTHER" id="PTHR24028">
    <property type="entry name" value="CADHERIN-87A"/>
    <property type="match status" value="1"/>
</dbReference>
<sequence>GLSPADLPARQLQLVSASRRHLKYFSVSADTGHLYVNERLDREAMCGNSASCSVRFEAMVQNPLNVFQVDVDIQDINDNSPAFSESILDLEIGELILPGARFPLEMAQDPDVGSNSLLSYQLTENPSFRLEAKETPSGKKQPELVLERALDREKQSSIQIVLTAVDGGSPARSGTVQIRINVTD</sequence>
<feature type="domain" description="Cadherin" evidence="10">
    <location>
        <begin position="84"/>
        <end position="184"/>
    </location>
</feature>
<keyword evidence="6" id="KW-1133">Transmembrane helix</keyword>
<dbReference type="Pfam" id="PF00028">
    <property type="entry name" value="Cadherin"/>
    <property type="match status" value="1"/>
</dbReference>
<evidence type="ECO:0000256" key="3">
    <source>
        <dbReference type="ARBA" id="ARBA00022737"/>
    </source>
</evidence>
<dbReference type="PRINTS" id="PR00205">
    <property type="entry name" value="CADHERIN"/>
</dbReference>
<dbReference type="SMART" id="SM00112">
    <property type="entry name" value="CA"/>
    <property type="match status" value="2"/>
</dbReference>
<evidence type="ECO:0000313" key="12">
    <source>
        <dbReference type="Proteomes" id="UP000053641"/>
    </source>
</evidence>
<dbReference type="PROSITE" id="PS50268">
    <property type="entry name" value="CADHERIN_2"/>
    <property type="match status" value="2"/>
</dbReference>
<evidence type="ECO:0000256" key="5">
    <source>
        <dbReference type="ARBA" id="ARBA00022889"/>
    </source>
</evidence>
<dbReference type="InterPro" id="IPR050174">
    <property type="entry name" value="Protocadherin/Cadherin-CA"/>
</dbReference>